<gene>
    <name evidence="1" type="ORF">G6011_09912</name>
</gene>
<comment type="caution">
    <text evidence="1">The sequence shown here is derived from an EMBL/GenBank/DDBJ whole genome shotgun (WGS) entry which is preliminary data.</text>
</comment>
<keyword evidence="2" id="KW-1185">Reference proteome</keyword>
<accession>A0AAD4FAK7</accession>
<organism evidence="1 2">
    <name type="scientific">Alternaria panax</name>
    <dbReference type="NCBI Taxonomy" id="48097"/>
    <lineage>
        <taxon>Eukaryota</taxon>
        <taxon>Fungi</taxon>
        <taxon>Dikarya</taxon>
        <taxon>Ascomycota</taxon>
        <taxon>Pezizomycotina</taxon>
        <taxon>Dothideomycetes</taxon>
        <taxon>Pleosporomycetidae</taxon>
        <taxon>Pleosporales</taxon>
        <taxon>Pleosporineae</taxon>
        <taxon>Pleosporaceae</taxon>
        <taxon>Alternaria</taxon>
        <taxon>Alternaria sect. Panax</taxon>
    </lineage>
</organism>
<evidence type="ECO:0000313" key="1">
    <source>
        <dbReference type="EMBL" id="KAG9186804.1"/>
    </source>
</evidence>
<proteinExistence type="predicted"/>
<dbReference type="Proteomes" id="UP001199106">
    <property type="component" value="Unassembled WGS sequence"/>
</dbReference>
<dbReference type="AlphaFoldDB" id="A0AAD4FAK7"/>
<reference evidence="1" key="1">
    <citation type="submission" date="2021-07" db="EMBL/GenBank/DDBJ databases">
        <title>Genome Resource of American Ginseng Black Spot Pathogen Alternaria panax.</title>
        <authorList>
            <person name="Qiu C."/>
            <person name="Wang W."/>
            <person name="Liu Z."/>
        </authorList>
    </citation>
    <scope>NUCLEOTIDE SEQUENCE</scope>
    <source>
        <strain evidence="1">BNCC115425</strain>
    </source>
</reference>
<name>A0AAD4FAK7_9PLEO</name>
<sequence>MYAETLGDRSSPGLFGELRPVPHRKLKKFLNPAFAVSFVNKLDTYFKACISTLLDSYYTEVDRAVAKDLSIKPKISLKQT</sequence>
<protein>
    <submittedName>
        <fullName evidence="1">Uncharacterized protein</fullName>
    </submittedName>
</protein>
<evidence type="ECO:0000313" key="2">
    <source>
        <dbReference type="Proteomes" id="UP001199106"/>
    </source>
</evidence>
<dbReference type="EMBL" id="JAANER010000008">
    <property type="protein sequence ID" value="KAG9186804.1"/>
    <property type="molecule type" value="Genomic_DNA"/>
</dbReference>